<gene>
    <name evidence="1" type="ORF">AK812_SmicGene46487</name>
</gene>
<name>A0A1Q9BTS3_SYMMI</name>
<evidence type="ECO:0000313" key="2">
    <source>
        <dbReference type="Proteomes" id="UP000186817"/>
    </source>
</evidence>
<comment type="caution">
    <text evidence="1">The sequence shown here is derived from an EMBL/GenBank/DDBJ whole genome shotgun (WGS) entry which is preliminary data.</text>
</comment>
<proteinExistence type="predicted"/>
<protein>
    <submittedName>
        <fullName evidence="1">Uncharacterized protein</fullName>
    </submittedName>
</protein>
<feature type="non-terminal residue" evidence="1">
    <location>
        <position position="49"/>
    </location>
</feature>
<dbReference type="AlphaFoldDB" id="A0A1Q9BTS3"/>
<keyword evidence="2" id="KW-1185">Reference proteome</keyword>
<reference evidence="1 2" key="1">
    <citation type="submission" date="2016-02" db="EMBL/GenBank/DDBJ databases">
        <title>Genome analysis of coral dinoflagellate symbionts highlights evolutionary adaptations to a symbiotic lifestyle.</title>
        <authorList>
            <person name="Aranda M."/>
            <person name="Li Y."/>
            <person name="Liew Y.J."/>
            <person name="Baumgarten S."/>
            <person name="Simakov O."/>
            <person name="Wilson M."/>
            <person name="Piel J."/>
            <person name="Ashoor H."/>
            <person name="Bougouffa S."/>
            <person name="Bajic V.B."/>
            <person name="Ryu T."/>
            <person name="Ravasi T."/>
            <person name="Bayer T."/>
            <person name="Micklem G."/>
            <person name="Kim H."/>
            <person name="Bhak J."/>
            <person name="Lajeunesse T.C."/>
            <person name="Voolstra C.R."/>
        </authorList>
    </citation>
    <scope>NUCLEOTIDE SEQUENCE [LARGE SCALE GENOMIC DNA]</scope>
    <source>
        <strain evidence="1 2">CCMP2467</strain>
    </source>
</reference>
<dbReference type="Proteomes" id="UP000186817">
    <property type="component" value="Unassembled WGS sequence"/>
</dbReference>
<dbReference type="EMBL" id="LSRX01004289">
    <property type="protein sequence ID" value="OLP74079.1"/>
    <property type="molecule type" value="Genomic_DNA"/>
</dbReference>
<evidence type="ECO:0000313" key="1">
    <source>
        <dbReference type="EMBL" id="OLP74079.1"/>
    </source>
</evidence>
<accession>A0A1Q9BTS3</accession>
<sequence>CFLLQLLRGSRPTLPGRGPALHQQLRRPLCHHGVSNRRPHALHSGEAGL</sequence>
<feature type="non-terminal residue" evidence="1">
    <location>
        <position position="1"/>
    </location>
</feature>
<organism evidence="1 2">
    <name type="scientific">Symbiodinium microadriaticum</name>
    <name type="common">Dinoflagellate</name>
    <name type="synonym">Zooxanthella microadriatica</name>
    <dbReference type="NCBI Taxonomy" id="2951"/>
    <lineage>
        <taxon>Eukaryota</taxon>
        <taxon>Sar</taxon>
        <taxon>Alveolata</taxon>
        <taxon>Dinophyceae</taxon>
        <taxon>Suessiales</taxon>
        <taxon>Symbiodiniaceae</taxon>
        <taxon>Symbiodinium</taxon>
    </lineage>
</organism>